<protein>
    <submittedName>
        <fullName evidence="2">Uncharacterized protein</fullName>
    </submittedName>
</protein>
<dbReference type="AlphaFoldDB" id="A0A0A9ARV1"/>
<keyword evidence="1" id="KW-0472">Membrane</keyword>
<evidence type="ECO:0000313" key="2">
    <source>
        <dbReference type="EMBL" id="JAD53876.1"/>
    </source>
</evidence>
<dbReference type="EMBL" id="GBRH01244019">
    <property type="protein sequence ID" value="JAD53876.1"/>
    <property type="molecule type" value="Transcribed_RNA"/>
</dbReference>
<reference evidence="2" key="1">
    <citation type="submission" date="2014-09" db="EMBL/GenBank/DDBJ databases">
        <authorList>
            <person name="Magalhaes I.L.F."/>
            <person name="Oliveira U."/>
            <person name="Santos F.R."/>
            <person name="Vidigal T.H.D.A."/>
            <person name="Brescovit A.D."/>
            <person name="Santos A.J."/>
        </authorList>
    </citation>
    <scope>NUCLEOTIDE SEQUENCE</scope>
    <source>
        <tissue evidence="2">Shoot tissue taken approximately 20 cm above the soil surface</tissue>
    </source>
</reference>
<proteinExistence type="predicted"/>
<keyword evidence="1" id="KW-0812">Transmembrane</keyword>
<keyword evidence="1" id="KW-1133">Transmembrane helix</keyword>
<sequence length="34" mass="3763">MISSRFAGGNAMLPFGLNCPRLALLFTVYFLVEN</sequence>
<reference evidence="2" key="2">
    <citation type="journal article" date="2015" name="Data Brief">
        <title>Shoot transcriptome of the giant reed, Arundo donax.</title>
        <authorList>
            <person name="Barrero R.A."/>
            <person name="Guerrero F.D."/>
            <person name="Moolhuijzen P."/>
            <person name="Goolsby J.A."/>
            <person name="Tidwell J."/>
            <person name="Bellgard S.E."/>
            <person name="Bellgard M.I."/>
        </authorList>
    </citation>
    <scope>NUCLEOTIDE SEQUENCE</scope>
    <source>
        <tissue evidence="2">Shoot tissue taken approximately 20 cm above the soil surface</tissue>
    </source>
</reference>
<organism evidence="2">
    <name type="scientific">Arundo donax</name>
    <name type="common">Giant reed</name>
    <name type="synonym">Donax arundinaceus</name>
    <dbReference type="NCBI Taxonomy" id="35708"/>
    <lineage>
        <taxon>Eukaryota</taxon>
        <taxon>Viridiplantae</taxon>
        <taxon>Streptophyta</taxon>
        <taxon>Embryophyta</taxon>
        <taxon>Tracheophyta</taxon>
        <taxon>Spermatophyta</taxon>
        <taxon>Magnoliopsida</taxon>
        <taxon>Liliopsida</taxon>
        <taxon>Poales</taxon>
        <taxon>Poaceae</taxon>
        <taxon>PACMAD clade</taxon>
        <taxon>Arundinoideae</taxon>
        <taxon>Arundineae</taxon>
        <taxon>Arundo</taxon>
    </lineage>
</organism>
<accession>A0A0A9ARV1</accession>
<evidence type="ECO:0000256" key="1">
    <source>
        <dbReference type="SAM" id="Phobius"/>
    </source>
</evidence>
<feature type="transmembrane region" description="Helical" evidence="1">
    <location>
        <begin position="12"/>
        <end position="32"/>
    </location>
</feature>
<name>A0A0A9ARV1_ARUDO</name>